<gene>
    <name evidence="3" type="ORF">OS493_039424</name>
</gene>
<comment type="caution">
    <text evidence="3">The sequence shown here is derived from an EMBL/GenBank/DDBJ whole genome shotgun (WGS) entry which is preliminary data.</text>
</comment>
<proteinExistence type="predicted"/>
<keyword evidence="2" id="KW-0732">Signal</keyword>
<evidence type="ECO:0000256" key="2">
    <source>
        <dbReference type="SAM" id="SignalP"/>
    </source>
</evidence>
<evidence type="ECO:0000256" key="1">
    <source>
        <dbReference type="SAM" id="MobiDB-lite"/>
    </source>
</evidence>
<feature type="region of interest" description="Disordered" evidence="1">
    <location>
        <begin position="29"/>
        <end position="57"/>
    </location>
</feature>
<feature type="non-terminal residue" evidence="3">
    <location>
        <position position="85"/>
    </location>
</feature>
<reference evidence="3" key="1">
    <citation type="submission" date="2023-01" db="EMBL/GenBank/DDBJ databases">
        <title>Genome assembly of the deep-sea coral Lophelia pertusa.</title>
        <authorList>
            <person name="Herrera S."/>
            <person name="Cordes E."/>
        </authorList>
    </citation>
    <scope>NUCLEOTIDE SEQUENCE</scope>
    <source>
        <strain evidence="3">USNM1676648</strain>
        <tissue evidence="3">Polyp</tissue>
    </source>
</reference>
<sequence>MKSSSILLLTVLFLGSLAAKIAQTSAKAVSDANKSTQAGDGKIVIHQDCNSGPSNEEVSKLKKEVEMLRKELIQRFDNLQTHGTK</sequence>
<feature type="compositionally biased region" description="Polar residues" evidence="1">
    <location>
        <begin position="29"/>
        <end position="38"/>
    </location>
</feature>
<accession>A0A9W9ZUY2</accession>
<feature type="signal peptide" evidence="2">
    <location>
        <begin position="1"/>
        <end position="18"/>
    </location>
</feature>
<protein>
    <submittedName>
        <fullName evidence="3">Uncharacterized protein</fullName>
    </submittedName>
</protein>
<name>A0A9W9ZUY2_9CNID</name>
<feature type="chain" id="PRO_5040813044" evidence="2">
    <location>
        <begin position="19"/>
        <end position="85"/>
    </location>
</feature>
<dbReference type="AlphaFoldDB" id="A0A9W9ZUY2"/>
<organism evidence="3 4">
    <name type="scientific">Desmophyllum pertusum</name>
    <dbReference type="NCBI Taxonomy" id="174260"/>
    <lineage>
        <taxon>Eukaryota</taxon>
        <taxon>Metazoa</taxon>
        <taxon>Cnidaria</taxon>
        <taxon>Anthozoa</taxon>
        <taxon>Hexacorallia</taxon>
        <taxon>Scleractinia</taxon>
        <taxon>Caryophylliina</taxon>
        <taxon>Caryophylliidae</taxon>
        <taxon>Desmophyllum</taxon>
    </lineage>
</organism>
<evidence type="ECO:0000313" key="4">
    <source>
        <dbReference type="Proteomes" id="UP001163046"/>
    </source>
</evidence>
<keyword evidence="4" id="KW-1185">Reference proteome</keyword>
<evidence type="ECO:0000313" key="3">
    <source>
        <dbReference type="EMBL" id="KAJ7388172.1"/>
    </source>
</evidence>
<dbReference type="Proteomes" id="UP001163046">
    <property type="component" value="Unassembled WGS sequence"/>
</dbReference>
<dbReference type="EMBL" id="MU825587">
    <property type="protein sequence ID" value="KAJ7388172.1"/>
    <property type="molecule type" value="Genomic_DNA"/>
</dbReference>